<gene>
    <name evidence="9" type="ORF">MONBRDRAFT_27751</name>
</gene>
<dbReference type="EMBL" id="CH991562">
    <property type="protein sequence ID" value="EDQ87023.1"/>
    <property type="molecule type" value="Genomic_DNA"/>
</dbReference>
<dbReference type="GO" id="GO:0032580">
    <property type="term" value="C:Golgi cisterna membrane"/>
    <property type="evidence" value="ECO:0007669"/>
    <property type="project" value="InterPro"/>
</dbReference>
<evidence type="ECO:0000313" key="10">
    <source>
        <dbReference type="Proteomes" id="UP000001357"/>
    </source>
</evidence>
<keyword evidence="10" id="KW-1185">Reference proteome</keyword>
<accession>A9V675</accession>
<keyword evidence="7" id="KW-0333">Golgi apparatus</keyword>
<proteinExistence type="inferred from homology"/>
<organism evidence="9 10">
    <name type="scientific">Monosiga brevicollis</name>
    <name type="common">Choanoflagellate</name>
    <dbReference type="NCBI Taxonomy" id="81824"/>
    <lineage>
        <taxon>Eukaryota</taxon>
        <taxon>Choanoflagellata</taxon>
        <taxon>Craspedida</taxon>
        <taxon>Salpingoecidae</taxon>
        <taxon>Monosiga</taxon>
    </lineage>
</organism>
<dbReference type="Proteomes" id="UP000001357">
    <property type="component" value="Unassembled WGS sequence"/>
</dbReference>
<dbReference type="KEGG" id="mbr:MONBRDRAFT_27751"/>
<keyword evidence="8" id="KW-0472">Membrane</keyword>
<dbReference type="PANTHER" id="PTHR12369:SF11">
    <property type="entry name" value="HEXOSYLTRANSFERASE"/>
    <property type="match status" value="1"/>
</dbReference>
<dbReference type="eggNOG" id="KOG3588">
    <property type="taxonomic scope" value="Eukaryota"/>
</dbReference>
<dbReference type="PANTHER" id="PTHR12369">
    <property type="entry name" value="CHONDROITIN SYNTHASE"/>
    <property type="match status" value="1"/>
</dbReference>
<evidence type="ECO:0000256" key="4">
    <source>
        <dbReference type="ARBA" id="ARBA00022692"/>
    </source>
</evidence>
<dbReference type="InParanoid" id="A9V675"/>
<dbReference type="GeneID" id="5893516"/>
<comment type="subcellular location">
    <subcellularLocation>
        <location evidence="1">Golgi apparatus membrane</location>
        <topology evidence="1">Single-pass type II membrane protein</topology>
    </subcellularLocation>
</comment>
<evidence type="ECO:0000256" key="5">
    <source>
        <dbReference type="ARBA" id="ARBA00022968"/>
    </source>
</evidence>
<dbReference type="Pfam" id="PF05679">
    <property type="entry name" value="CHGN"/>
    <property type="match status" value="1"/>
</dbReference>
<name>A9V675_MONBE</name>
<evidence type="ECO:0000256" key="1">
    <source>
        <dbReference type="ARBA" id="ARBA00004323"/>
    </source>
</evidence>
<evidence type="ECO:0000256" key="7">
    <source>
        <dbReference type="ARBA" id="ARBA00023034"/>
    </source>
</evidence>
<dbReference type="AlphaFoldDB" id="A9V675"/>
<dbReference type="SUPFAM" id="SSF53448">
    <property type="entry name" value="Nucleotide-diphospho-sugar transferases"/>
    <property type="match status" value="1"/>
</dbReference>
<dbReference type="InterPro" id="IPR008428">
    <property type="entry name" value="Chond_GalNAc"/>
</dbReference>
<dbReference type="RefSeq" id="XP_001748262.1">
    <property type="nucleotide sequence ID" value="XM_001748210.1"/>
</dbReference>
<dbReference type="GO" id="GO:0000139">
    <property type="term" value="C:Golgi membrane"/>
    <property type="evidence" value="ECO:0007669"/>
    <property type="project" value="UniProtKB-SubCell"/>
</dbReference>
<keyword evidence="3" id="KW-0808">Transferase</keyword>
<dbReference type="Gene3D" id="3.90.550.10">
    <property type="entry name" value="Spore Coat Polysaccharide Biosynthesis Protein SpsA, Chain A"/>
    <property type="match status" value="1"/>
</dbReference>
<dbReference type="GO" id="GO:0008376">
    <property type="term" value="F:acetylgalactosaminyltransferase activity"/>
    <property type="evidence" value="ECO:0007669"/>
    <property type="project" value="InterPro"/>
</dbReference>
<evidence type="ECO:0000313" key="9">
    <source>
        <dbReference type="EMBL" id="EDQ87023.1"/>
    </source>
</evidence>
<keyword evidence="6" id="KW-1133">Transmembrane helix</keyword>
<comment type="similarity">
    <text evidence="2">Belongs to the chondroitin N-acetylgalactosaminyltransferase family.</text>
</comment>
<keyword evidence="5" id="KW-0735">Signal-anchor</keyword>
<reference evidence="9 10" key="1">
    <citation type="journal article" date="2008" name="Nature">
        <title>The genome of the choanoflagellate Monosiga brevicollis and the origin of metazoans.</title>
        <authorList>
            <consortium name="JGI Sequencing"/>
            <person name="King N."/>
            <person name="Westbrook M.J."/>
            <person name="Young S.L."/>
            <person name="Kuo A."/>
            <person name="Abedin M."/>
            <person name="Chapman J."/>
            <person name="Fairclough S."/>
            <person name="Hellsten U."/>
            <person name="Isogai Y."/>
            <person name="Letunic I."/>
            <person name="Marr M."/>
            <person name="Pincus D."/>
            <person name="Putnam N."/>
            <person name="Rokas A."/>
            <person name="Wright K.J."/>
            <person name="Zuzow R."/>
            <person name="Dirks W."/>
            <person name="Good M."/>
            <person name="Goodstein D."/>
            <person name="Lemons D."/>
            <person name="Li W."/>
            <person name="Lyons J.B."/>
            <person name="Morris A."/>
            <person name="Nichols S."/>
            <person name="Richter D.J."/>
            <person name="Salamov A."/>
            <person name="Bork P."/>
            <person name="Lim W.A."/>
            <person name="Manning G."/>
            <person name="Miller W.T."/>
            <person name="McGinnis W."/>
            <person name="Shapiro H."/>
            <person name="Tjian R."/>
            <person name="Grigoriev I.V."/>
            <person name="Rokhsar D."/>
        </authorList>
    </citation>
    <scope>NUCLEOTIDE SEQUENCE [LARGE SCALE GENOMIC DNA]</scope>
    <source>
        <strain evidence="10">MX1 / ATCC 50154</strain>
    </source>
</reference>
<keyword evidence="4" id="KW-0812">Transmembrane</keyword>
<dbReference type="InterPro" id="IPR029044">
    <property type="entry name" value="Nucleotide-diphossugar_trans"/>
</dbReference>
<sequence length="242" mass="27045">MYLHGTDQGQSTWLVTTVTRPLAIASTPVAPSPMHLSTTRIDPHRTLYVVTSFTAERWSQLPGPYQRAAVLDHGVGLIPAHERGSAIVFLTDVEVIFTEATLARCRHLADLNLTYFPITFSAYRHAQGLRLNDASGKFRHSGYGLVCTRVTAYETVGGLDTSITGWGDEDKALVNAFLKHPEQNVWRAPDRILHRWHTKTCDPALPKERLLSCHKSLMDYEGSKEQLAEELRLARLQLAAES</sequence>
<dbReference type="InterPro" id="IPR051227">
    <property type="entry name" value="CS_glycosyltransferase"/>
</dbReference>
<evidence type="ECO:0000256" key="3">
    <source>
        <dbReference type="ARBA" id="ARBA00022679"/>
    </source>
</evidence>
<evidence type="ECO:0000256" key="6">
    <source>
        <dbReference type="ARBA" id="ARBA00022989"/>
    </source>
</evidence>
<evidence type="ECO:0008006" key="11">
    <source>
        <dbReference type="Google" id="ProtNLM"/>
    </source>
</evidence>
<evidence type="ECO:0000256" key="8">
    <source>
        <dbReference type="ARBA" id="ARBA00023136"/>
    </source>
</evidence>
<evidence type="ECO:0000256" key="2">
    <source>
        <dbReference type="ARBA" id="ARBA00009239"/>
    </source>
</evidence>
<protein>
    <recommendedName>
        <fullName evidence="11">Hexosyltransferase</fullName>
    </recommendedName>
</protein>